<dbReference type="Pfam" id="PF12680">
    <property type="entry name" value="SnoaL_2"/>
    <property type="match status" value="1"/>
</dbReference>
<comment type="caution">
    <text evidence="2">The sequence shown here is derived from an EMBL/GenBank/DDBJ whole genome shotgun (WGS) entry which is preliminary data.</text>
</comment>
<dbReference type="InterPro" id="IPR037401">
    <property type="entry name" value="SnoaL-like"/>
</dbReference>
<feature type="domain" description="SnoaL-like" evidence="1">
    <location>
        <begin position="10"/>
        <end position="110"/>
    </location>
</feature>
<organism evidence="2 3">
    <name type="scientific">Danxiaibacter flavus</name>
    <dbReference type="NCBI Taxonomy" id="3049108"/>
    <lineage>
        <taxon>Bacteria</taxon>
        <taxon>Pseudomonadati</taxon>
        <taxon>Bacteroidota</taxon>
        <taxon>Chitinophagia</taxon>
        <taxon>Chitinophagales</taxon>
        <taxon>Chitinophagaceae</taxon>
        <taxon>Danxiaibacter</taxon>
    </lineage>
</organism>
<accession>A0ABV3Z9H8</accession>
<keyword evidence="3" id="KW-1185">Reference proteome</keyword>
<evidence type="ECO:0000313" key="2">
    <source>
        <dbReference type="EMBL" id="MEX6685874.1"/>
    </source>
</evidence>
<evidence type="ECO:0000259" key="1">
    <source>
        <dbReference type="Pfam" id="PF12680"/>
    </source>
</evidence>
<proteinExistence type="predicted"/>
<dbReference type="RefSeq" id="WP_369327263.1">
    <property type="nucleotide sequence ID" value="NZ_JAULBC010000001.1"/>
</dbReference>
<name>A0ABV3Z9H8_9BACT</name>
<sequence>MPVTYQHILEQAYDAFNNRDADAVLQLMAENVHWPNGWEGGYVEGKDAVKAYWLRQWKAINPTVKPTSYKETGPNLVEVHVHQVVKDLDGNLLSDGFVKHVYQFENGLISKMEISNT</sequence>
<dbReference type="EMBL" id="JAULBC010000001">
    <property type="protein sequence ID" value="MEX6685874.1"/>
    <property type="molecule type" value="Genomic_DNA"/>
</dbReference>
<gene>
    <name evidence="2" type="ORF">QTN47_00120</name>
</gene>
<dbReference type="Gene3D" id="3.10.450.50">
    <property type="match status" value="1"/>
</dbReference>
<dbReference type="SUPFAM" id="SSF54427">
    <property type="entry name" value="NTF2-like"/>
    <property type="match status" value="1"/>
</dbReference>
<dbReference type="Proteomes" id="UP001560573">
    <property type="component" value="Unassembled WGS sequence"/>
</dbReference>
<evidence type="ECO:0000313" key="3">
    <source>
        <dbReference type="Proteomes" id="UP001560573"/>
    </source>
</evidence>
<reference evidence="2 3" key="1">
    <citation type="submission" date="2023-07" db="EMBL/GenBank/DDBJ databases">
        <authorList>
            <person name="Lian W.-H."/>
        </authorList>
    </citation>
    <scope>NUCLEOTIDE SEQUENCE [LARGE SCALE GENOMIC DNA]</scope>
    <source>
        <strain evidence="2 3">SYSU DXS3180</strain>
    </source>
</reference>
<dbReference type="InterPro" id="IPR032710">
    <property type="entry name" value="NTF2-like_dom_sf"/>
</dbReference>
<protein>
    <submittedName>
        <fullName evidence="2">Nuclear transport factor 2 family protein</fullName>
    </submittedName>
</protein>